<protein>
    <submittedName>
        <fullName evidence="4">Aminotransferase</fullName>
    </submittedName>
</protein>
<gene>
    <name evidence="4" type="ORF">DDZ44_00290</name>
</gene>
<evidence type="ECO:0000259" key="3">
    <source>
        <dbReference type="Pfam" id="PF00266"/>
    </source>
</evidence>
<dbReference type="PANTHER" id="PTHR43586:SF8">
    <property type="entry name" value="CYSTEINE DESULFURASE 1, CHLOROPLASTIC"/>
    <property type="match status" value="1"/>
</dbReference>
<dbReference type="EMBL" id="DNZF01000007">
    <property type="protein sequence ID" value="HBK52362.1"/>
    <property type="molecule type" value="Genomic_DNA"/>
</dbReference>
<comment type="caution">
    <text evidence="4">The sequence shown here is derived from an EMBL/GenBank/DDBJ whole genome shotgun (WGS) entry which is preliminary data.</text>
</comment>
<sequence>RLQKLPGIKIYGSFPRLAVISFNIKGLEHALLGSILCFEAGIGVRTGCFCAQGYVRNLLGIDAESISGIYEGKEPALLPGMLRISLAAYNTREEIDRLLQWLERIIAHQTDFKKNYHFSPSVGAYIPRQWPRQAKTRWPFILPGWS</sequence>
<comment type="cofactor">
    <cofactor evidence="1">
        <name>pyridoxal 5'-phosphate</name>
        <dbReference type="ChEBI" id="CHEBI:597326"/>
    </cofactor>
</comment>
<proteinExistence type="predicted"/>
<keyword evidence="2" id="KW-0663">Pyridoxal phosphate</keyword>
<name>A0A354YVU5_9FIRM</name>
<organism evidence="4 5">
    <name type="scientific">Syntrophomonas wolfei</name>
    <dbReference type="NCBI Taxonomy" id="863"/>
    <lineage>
        <taxon>Bacteria</taxon>
        <taxon>Bacillati</taxon>
        <taxon>Bacillota</taxon>
        <taxon>Clostridia</taxon>
        <taxon>Eubacteriales</taxon>
        <taxon>Syntrophomonadaceae</taxon>
        <taxon>Syntrophomonas</taxon>
    </lineage>
</organism>
<dbReference type="InterPro" id="IPR015422">
    <property type="entry name" value="PyrdxlP-dep_Trfase_small"/>
</dbReference>
<dbReference type="GO" id="GO:0008483">
    <property type="term" value="F:transaminase activity"/>
    <property type="evidence" value="ECO:0007669"/>
    <property type="project" value="UniProtKB-KW"/>
</dbReference>
<keyword evidence="4" id="KW-0032">Aminotransferase</keyword>
<reference evidence="4 5" key="1">
    <citation type="journal article" date="2018" name="Nat. Biotechnol.">
        <title>A standardized bacterial taxonomy based on genome phylogeny substantially revises the tree of life.</title>
        <authorList>
            <person name="Parks D.H."/>
            <person name="Chuvochina M."/>
            <person name="Waite D.W."/>
            <person name="Rinke C."/>
            <person name="Skarshewski A."/>
            <person name="Chaumeil P.A."/>
            <person name="Hugenholtz P."/>
        </authorList>
    </citation>
    <scope>NUCLEOTIDE SEQUENCE [LARGE SCALE GENOMIC DNA]</scope>
    <source>
        <strain evidence="4">UBA10948</strain>
    </source>
</reference>
<evidence type="ECO:0000256" key="1">
    <source>
        <dbReference type="ARBA" id="ARBA00001933"/>
    </source>
</evidence>
<dbReference type="PANTHER" id="PTHR43586">
    <property type="entry name" value="CYSTEINE DESULFURASE"/>
    <property type="match status" value="1"/>
</dbReference>
<evidence type="ECO:0000313" key="5">
    <source>
        <dbReference type="Proteomes" id="UP000263273"/>
    </source>
</evidence>
<dbReference type="Pfam" id="PF00266">
    <property type="entry name" value="Aminotran_5"/>
    <property type="match status" value="1"/>
</dbReference>
<dbReference type="Proteomes" id="UP000263273">
    <property type="component" value="Unassembled WGS sequence"/>
</dbReference>
<dbReference type="Gene3D" id="3.90.1150.10">
    <property type="entry name" value="Aspartate Aminotransferase, domain 1"/>
    <property type="match status" value="1"/>
</dbReference>
<evidence type="ECO:0000313" key="4">
    <source>
        <dbReference type="EMBL" id="HBK52362.1"/>
    </source>
</evidence>
<dbReference type="InterPro" id="IPR000192">
    <property type="entry name" value="Aminotrans_V_dom"/>
</dbReference>
<dbReference type="SUPFAM" id="SSF53383">
    <property type="entry name" value="PLP-dependent transferases"/>
    <property type="match status" value="1"/>
</dbReference>
<accession>A0A354YVU5</accession>
<feature type="non-terminal residue" evidence="4">
    <location>
        <position position="1"/>
    </location>
</feature>
<evidence type="ECO:0000256" key="2">
    <source>
        <dbReference type="ARBA" id="ARBA00022898"/>
    </source>
</evidence>
<dbReference type="InterPro" id="IPR015424">
    <property type="entry name" value="PyrdxlP-dep_Trfase"/>
</dbReference>
<feature type="domain" description="Aminotransferase class V" evidence="3">
    <location>
        <begin position="1"/>
        <end position="98"/>
    </location>
</feature>
<dbReference type="AlphaFoldDB" id="A0A354YVU5"/>
<keyword evidence="4" id="KW-0808">Transferase</keyword>